<reference evidence="3" key="1">
    <citation type="journal article" date="2023" name="IMA Fungus">
        <title>Comparative genomic study of the Penicillium genus elucidates a diverse pangenome and 15 lateral gene transfer events.</title>
        <authorList>
            <person name="Petersen C."/>
            <person name="Sorensen T."/>
            <person name="Nielsen M.R."/>
            <person name="Sondergaard T.E."/>
            <person name="Sorensen J.L."/>
            <person name="Fitzpatrick D.A."/>
            <person name="Frisvad J.C."/>
            <person name="Nielsen K.L."/>
        </authorList>
    </citation>
    <scope>NUCLEOTIDE SEQUENCE</scope>
    <source>
        <strain evidence="3">IBT 15450</strain>
    </source>
</reference>
<evidence type="ECO:0000256" key="1">
    <source>
        <dbReference type="ARBA" id="ARBA00022801"/>
    </source>
</evidence>
<evidence type="ECO:0000259" key="2">
    <source>
        <dbReference type="Pfam" id="PF07859"/>
    </source>
</evidence>
<name>A0AAD6N1Q6_PENCN</name>
<proteinExistence type="predicted"/>
<keyword evidence="4" id="KW-1185">Reference proteome</keyword>
<evidence type="ECO:0000313" key="3">
    <source>
        <dbReference type="EMBL" id="KAJ6022662.1"/>
    </source>
</evidence>
<sequence>MPSKDYAYKTVDALQILVTIHYREDDGQPDKRPVAIGFHSGGFTVGSRFLFNPNEIEALLDLGFVVVVADHRLCPHVSLWEGPIQDAKEALAWTRKSLPSIFEDDTSIQIDPDRVVVFGQSSGGTLALHLGNLPNPPRAIAAFYAAAYFDDELWNQPNPGAEMIPSIDKSFADRVYDEPPASMTIIAPEQFVIPGTMPMPDISKPRDAWLALAFKDGKHLARCVQDGDYQRVDPATSFSSKFPPVIFLTGTDDTFIDPKFSKRAHMRLSELGVESKLVLAEGGQHGYNFGMEGDEYSFKSTVLPAFDFLRSHV</sequence>
<reference evidence="3" key="2">
    <citation type="submission" date="2023-01" db="EMBL/GenBank/DDBJ databases">
        <authorList>
            <person name="Petersen C."/>
        </authorList>
    </citation>
    <scope>NUCLEOTIDE SEQUENCE</scope>
    <source>
        <strain evidence="3">IBT 15450</strain>
    </source>
</reference>
<accession>A0AAD6N1Q6</accession>
<keyword evidence="1 3" id="KW-0378">Hydrolase</keyword>
<dbReference type="InterPro" id="IPR013094">
    <property type="entry name" value="AB_hydrolase_3"/>
</dbReference>
<dbReference type="Gene3D" id="3.40.50.1820">
    <property type="entry name" value="alpha/beta hydrolase"/>
    <property type="match status" value="1"/>
</dbReference>
<dbReference type="InterPro" id="IPR029058">
    <property type="entry name" value="AB_hydrolase_fold"/>
</dbReference>
<dbReference type="PANTHER" id="PTHR48081:SF3">
    <property type="entry name" value="ALPHA_BETA HYDROLASE FOLD-3 DOMAIN-CONTAINING PROTEIN"/>
    <property type="match status" value="1"/>
</dbReference>
<dbReference type="InterPro" id="IPR050300">
    <property type="entry name" value="GDXG_lipolytic_enzyme"/>
</dbReference>
<evidence type="ECO:0000313" key="4">
    <source>
        <dbReference type="Proteomes" id="UP001219568"/>
    </source>
</evidence>
<dbReference type="GO" id="GO:0016787">
    <property type="term" value="F:hydrolase activity"/>
    <property type="evidence" value="ECO:0007669"/>
    <property type="project" value="UniProtKB-KW"/>
</dbReference>
<dbReference type="EMBL" id="JAQJZL010000016">
    <property type="protein sequence ID" value="KAJ6022662.1"/>
    <property type="molecule type" value="Genomic_DNA"/>
</dbReference>
<dbReference type="SUPFAM" id="SSF53474">
    <property type="entry name" value="alpha/beta-Hydrolases"/>
    <property type="match status" value="1"/>
</dbReference>
<organism evidence="3 4">
    <name type="scientific">Penicillium canescens</name>
    <dbReference type="NCBI Taxonomy" id="5083"/>
    <lineage>
        <taxon>Eukaryota</taxon>
        <taxon>Fungi</taxon>
        <taxon>Dikarya</taxon>
        <taxon>Ascomycota</taxon>
        <taxon>Pezizomycotina</taxon>
        <taxon>Eurotiomycetes</taxon>
        <taxon>Eurotiomycetidae</taxon>
        <taxon>Eurotiales</taxon>
        <taxon>Aspergillaceae</taxon>
        <taxon>Penicillium</taxon>
    </lineage>
</organism>
<dbReference type="GO" id="GO:0017000">
    <property type="term" value="P:antibiotic biosynthetic process"/>
    <property type="evidence" value="ECO:0007669"/>
    <property type="project" value="UniProtKB-ARBA"/>
</dbReference>
<dbReference type="GO" id="GO:0072330">
    <property type="term" value="P:monocarboxylic acid biosynthetic process"/>
    <property type="evidence" value="ECO:0007669"/>
    <property type="project" value="UniProtKB-ARBA"/>
</dbReference>
<protein>
    <submittedName>
        <fullName evidence="3">Alpha/Beta hydrolase protein</fullName>
    </submittedName>
</protein>
<dbReference type="AlphaFoldDB" id="A0AAD6N1Q6"/>
<dbReference type="Pfam" id="PF07859">
    <property type="entry name" value="Abhydrolase_3"/>
    <property type="match status" value="1"/>
</dbReference>
<comment type="caution">
    <text evidence="3">The sequence shown here is derived from an EMBL/GenBank/DDBJ whole genome shotgun (WGS) entry which is preliminary data.</text>
</comment>
<gene>
    <name evidence="3" type="ORF">N7460_013057</name>
</gene>
<feature type="domain" description="Alpha/beta hydrolase fold-3" evidence="2">
    <location>
        <begin position="38"/>
        <end position="287"/>
    </location>
</feature>
<dbReference type="PANTHER" id="PTHR48081">
    <property type="entry name" value="AB HYDROLASE SUPERFAMILY PROTEIN C4A8.06C"/>
    <property type="match status" value="1"/>
</dbReference>
<dbReference type="Proteomes" id="UP001219568">
    <property type="component" value="Unassembled WGS sequence"/>
</dbReference>